<evidence type="ECO:0000256" key="8">
    <source>
        <dbReference type="SAM" id="Phobius"/>
    </source>
</evidence>
<dbReference type="Gene3D" id="3.40.50.300">
    <property type="entry name" value="P-loop containing nucleotide triphosphate hydrolases"/>
    <property type="match status" value="1"/>
</dbReference>
<organism evidence="10 11">
    <name type="scientific">Euplotes crassus</name>
    <dbReference type="NCBI Taxonomy" id="5936"/>
    <lineage>
        <taxon>Eukaryota</taxon>
        <taxon>Sar</taxon>
        <taxon>Alveolata</taxon>
        <taxon>Ciliophora</taxon>
        <taxon>Intramacronucleata</taxon>
        <taxon>Spirotrichea</taxon>
        <taxon>Hypotrichia</taxon>
        <taxon>Euplotida</taxon>
        <taxon>Euplotidae</taxon>
        <taxon>Moneuplotes</taxon>
    </lineage>
</organism>
<dbReference type="InterPro" id="IPR043926">
    <property type="entry name" value="ABCG_dom"/>
</dbReference>
<dbReference type="AlphaFoldDB" id="A0AAD1TYP4"/>
<dbReference type="GO" id="GO:0005524">
    <property type="term" value="F:ATP binding"/>
    <property type="evidence" value="ECO:0007669"/>
    <property type="project" value="UniProtKB-KW"/>
</dbReference>
<evidence type="ECO:0000256" key="3">
    <source>
        <dbReference type="ARBA" id="ARBA00022692"/>
    </source>
</evidence>
<dbReference type="GO" id="GO:0016887">
    <property type="term" value="F:ATP hydrolysis activity"/>
    <property type="evidence" value="ECO:0007669"/>
    <property type="project" value="InterPro"/>
</dbReference>
<gene>
    <name evidence="10" type="ORF">ECRASSUSDP1_LOCUS200</name>
</gene>
<dbReference type="Pfam" id="PF00005">
    <property type="entry name" value="ABC_tran"/>
    <property type="match status" value="1"/>
</dbReference>
<keyword evidence="3 8" id="KW-0812">Transmembrane</keyword>
<keyword evidence="11" id="KW-1185">Reference proteome</keyword>
<evidence type="ECO:0000256" key="2">
    <source>
        <dbReference type="ARBA" id="ARBA00022448"/>
    </source>
</evidence>
<keyword evidence="6 8" id="KW-1133">Transmembrane helix</keyword>
<keyword evidence="4" id="KW-0547">Nucleotide-binding</keyword>
<feature type="domain" description="ABC transporter" evidence="9">
    <location>
        <begin position="53"/>
        <end position="296"/>
    </location>
</feature>
<feature type="transmembrane region" description="Helical" evidence="8">
    <location>
        <begin position="461"/>
        <end position="484"/>
    </location>
</feature>
<dbReference type="GO" id="GO:0016020">
    <property type="term" value="C:membrane"/>
    <property type="evidence" value="ECO:0007669"/>
    <property type="project" value="UniProtKB-SubCell"/>
</dbReference>
<dbReference type="CDD" id="cd03213">
    <property type="entry name" value="ABCG_EPDR"/>
    <property type="match status" value="1"/>
</dbReference>
<evidence type="ECO:0000256" key="5">
    <source>
        <dbReference type="ARBA" id="ARBA00022840"/>
    </source>
</evidence>
<evidence type="ECO:0000313" key="10">
    <source>
        <dbReference type="EMBL" id="CAI2358917.1"/>
    </source>
</evidence>
<sequence>MSNIKPIATSEEMIGKPPECLVVSPKISMRESKRVKISWKNLRYTVRVQRSRKQMEELGETDKYYDKELLKPQNGFVQNGEAMFIMGSSGAGKTTLLNALCDRLTQNKHCKLEGEVLLNDTYPVTQRDFGKYGGYVTQDDILFPTLTVYEALVFAARLKINIKGDELKQKVEDTLGSLSLRHIKDRLIGNSDVKGLGPADKKKTSIAIELISNPSVLFLDEPTSGLDSFTANKIVELLKNQARLGTTIIATIHQPSSSTFGLFDRLLLLMDGNTIYQGDAQKAASYFETIGFFIPTFSNPADYFLKEFFIPYKKEQKDIQKLDILIEGYNTRISQDIKKEDEAIKFQDDDEQDIMNRNTKASPLVELGYLILRTAKNTYRNPSATNIRITQAIMMVVLITLCFWDLGTSERDINGKVGFIFFLCVSTIFNSMNVVLVLFISERPVFIREYSSKTYGVWSYYLSKSIVEVPFEVIAPLISCLLVYFTVGLTPDFDRFVIFCLVTVSGVLVSTSFGFFIGCLVRDPSVAAQVSLLMYLPFVFFGGFFVNLGDVFTFLRWIQYLSPIRYMMEAFLRNEFEDNSDYPNGDQIYEKYHYDLGTAPCILIVIVVGIALRMIALLTLKLSVTPIFKKS</sequence>
<feature type="transmembrane region" description="Helical" evidence="8">
    <location>
        <begin position="389"/>
        <end position="407"/>
    </location>
</feature>
<dbReference type="InterPro" id="IPR027417">
    <property type="entry name" value="P-loop_NTPase"/>
</dbReference>
<comment type="caution">
    <text evidence="10">The sequence shown here is derived from an EMBL/GenBank/DDBJ whole genome shotgun (WGS) entry which is preliminary data.</text>
</comment>
<dbReference type="Pfam" id="PF19055">
    <property type="entry name" value="ABC2_membrane_7"/>
    <property type="match status" value="1"/>
</dbReference>
<dbReference type="SUPFAM" id="SSF52540">
    <property type="entry name" value="P-loop containing nucleoside triphosphate hydrolases"/>
    <property type="match status" value="1"/>
</dbReference>
<keyword evidence="5" id="KW-0067">ATP-binding</keyword>
<keyword evidence="2" id="KW-0813">Transport</keyword>
<dbReference type="Pfam" id="PF01061">
    <property type="entry name" value="ABC2_membrane"/>
    <property type="match status" value="1"/>
</dbReference>
<dbReference type="Proteomes" id="UP001295684">
    <property type="component" value="Unassembled WGS sequence"/>
</dbReference>
<dbReference type="InterPro" id="IPR003593">
    <property type="entry name" value="AAA+_ATPase"/>
</dbReference>
<proteinExistence type="predicted"/>
<evidence type="ECO:0000259" key="9">
    <source>
        <dbReference type="PROSITE" id="PS50893"/>
    </source>
</evidence>
<evidence type="ECO:0000256" key="6">
    <source>
        <dbReference type="ARBA" id="ARBA00022989"/>
    </source>
</evidence>
<evidence type="ECO:0000256" key="1">
    <source>
        <dbReference type="ARBA" id="ARBA00004141"/>
    </source>
</evidence>
<dbReference type="InterPro" id="IPR013525">
    <property type="entry name" value="ABC2_TM"/>
</dbReference>
<accession>A0AAD1TYP4</accession>
<dbReference type="PANTHER" id="PTHR48041">
    <property type="entry name" value="ABC TRANSPORTER G FAMILY MEMBER 28"/>
    <property type="match status" value="1"/>
</dbReference>
<feature type="transmembrane region" description="Helical" evidence="8">
    <location>
        <begin position="419"/>
        <end position="440"/>
    </location>
</feature>
<dbReference type="SMART" id="SM00382">
    <property type="entry name" value="AAA"/>
    <property type="match status" value="1"/>
</dbReference>
<dbReference type="InterPro" id="IPR003439">
    <property type="entry name" value="ABC_transporter-like_ATP-bd"/>
</dbReference>
<evidence type="ECO:0000256" key="4">
    <source>
        <dbReference type="ARBA" id="ARBA00022741"/>
    </source>
</evidence>
<name>A0AAD1TYP4_EUPCR</name>
<dbReference type="EMBL" id="CAMPGE010000190">
    <property type="protein sequence ID" value="CAI2358917.1"/>
    <property type="molecule type" value="Genomic_DNA"/>
</dbReference>
<reference evidence="10" key="1">
    <citation type="submission" date="2023-07" db="EMBL/GenBank/DDBJ databases">
        <authorList>
            <consortium name="AG Swart"/>
            <person name="Singh M."/>
            <person name="Singh A."/>
            <person name="Seah K."/>
            <person name="Emmerich C."/>
        </authorList>
    </citation>
    <scope>NUCLEOTIDE SEQUENCE</scope>
    <source>
        <strain evidence="10">DP1</strain>
    </source>
</reference>
<feature type="transmembrane region" description="Helical" evidence="8">
    <location>
        <begin position="496"/>
        <end position="521"/>
    </location>
</feature>
<keyword evidence="7 8" id="KW-0472">Membrane</keyword>
<dbReference type="GO" id="GO:0140359">
    <property type="term" value="F:ABC-type transporter activity"/>
    <property type="evidence" value="ECO:0007669"/>
    <property type="project" value="InterPro"/>
</dbReference>
<comment type="subcellular location">
    <subcellularLocation>
        <location evidence="1">Membrane</location>
        <topology evidence="1">Multi-pass membrane protein</topology>
    </subcellularLocation>
</comment>
<evidence type="ECO:0000313" key="11">
    <source>
        <dbReference type="Proteomes" id="UP001295684"/>
    </source>
</evidence>
<dbReference type="InterPro" id="IPR050352">
    <property type="entry name" value="ABCG_transporters"/>
</dbReference>
<feature type="transmembrane region" description="Helical" evidence="8">
    <location>
        <begin position="533"/>
        <end position="558"/>
    </location>
</feature>
<evidence type="ECO:0000256" key="7">
    <source>
        <dbReference type="ARBA" id="ARBA00023136"/>
    </source>
</evidence>
<dbReference type="PROSITE" id="PS50893">
    <property type="entry name" value="ABC_TRANSPORTER_2"/>
    <property type="match status" value="1"/>
</dbReference>
<feature type="transmembrane region" description="Helical" evidence="8">
    <location>
        <begin position="597"/>
        <end position="620"/>
    </location>
</feature>
<protein>
    <recommendedName>
        <fullName evidence="9">ABC transporter domain-containing protein</fullName>
    </recommendedName>
</protein>
<dbReference type="PANTHER" id="PTHR48041:SF139">
    <property type="entry name" value="PROTEIN SCARLET"/>
    <property type="match status" value="1"/>
</dbReference>